<keyword evidence="2" id="KW-1133">Transmembrane helix</keyword>
<keyword evidence="2" id="KW-0812">Transmembrane</keyword>
<feature type="transmembrane region" description="Helical" evidence="2">
    <location>
        <begin position="62"/>
        <end position="82"/>
    </location>
</feature>
<organism evidence="3 4">
    <name type="scientific">Nannocystis punicea</name>
    <dbReference type="NCBI Taxonomy" id="2995304"/>
    <lineage>
        <taxon>Bacteria</taxon>
        <taxon>Pseudomonadati</taxon>
        <taxon>Myxococcota</taxon>
        <taxon>Polyangia</taxon>
        <taxon>Nannocystales</taxon>
        <taxon>Nannocystaceae</taxon>
        <taxon>Nannocystis</taxon>
    </lineage>
</organism>
<name>A0ABY7GZ88_9BACT</name>
<evidence type="ECO:0008006" key="5">
    <source>
        <dbReference type="Google" id="ProtNLM"/>
    </source>
</evidence>
<reference evidence="3" key="1">
    <citation type="submission" date="2022-11" db="EMBL/GenBank/DDBJ databases">
        <title>Minimal conservation of predation-associated metabolite biosynthetic gene clusters underscores biosynthetic potential of Myxococcota including descriptions for ten novel species: Archangium lansinium sp. nov., Myxococcus landrumus sp. nov., Nannocystis bai.</title>
        <authorList>
            <person name="Ahearne A."/>
            <person name="Stevens C."/>
            <person name="Dowd S."/>
        </authorList>
    </citation>
    <scope>NUCLEOTIDE SEQUENCE</scope>
    <source>
        <strain evidence="3">Fl3</strain>
    </source>
</reference>
<dbReference type="Proteomes" id="UP001164459">
    <property type="component" value="Chromosome"/>
</dbReference>
<protein>
    <recommendedName>
        <fullName evidence="5">Tetratricopeptide repeat protein</fullName>
    </recommendedName>
</protein>
<sequence length="256" mass="26910">MASHDDDSRDVLLAYRARHSPPARAAADNWQQLVRRIDAGEPAPVLGLTRPPARPASSSARAWTFGLLAAAAVALLAARLVWPEQFSAQGRDLGAAAPYQHEPDARPRAVEVPTPPPAPTAAQPVSTDISSLAPPTAPSVQRPVSSPMPEKTASDVDLASELATVRAAAQAVRAGDGAGALRHADAYLAAHPRGSLVPEARLRRLEALCLLGRADEARREVDAFLADYPHSPLRERAAGACNSSDDSGDPRPLPGR</sequence>
<evidence type="ECO:0000313" key="3">
    <source>
        <dbReference type="EMBL" id="WAS92323.1"/>
    </source>
</evidence>
<feature type="region of interest" description="Disordered" evidence="1">
    <location>
        <begin position="104"/>
        <end position="152"/>
    </location>
</feature>
<evidence type="ECO:0000256" key="2">
    <source>
        <dbReference type="SAM" id="Phobius"/>
    </source>
</evidence>
<evidence type="ECO:0000313" key="4">
    <source>
        <dbReference type="Proteomes" id="UP001164459"/>
    </source>
</evidence>
<dbReference type="InterPro" id="IPR011990">
    <property type="entry name" value="TPR-like_helical_dom_sf"/>
</dbReference>
<proteinExistence type="predicted"/>
<evidence type="ECO:0000256" key="1">
    <source>
        <dbReference type="SAM" id="MobiDB-lite"/>
    </source>
</evidence>
<dbReference type="EMBL" id="CP114040">
    <property type="protein sequence ID" value="WAS92323.1"/>
    <property type="molecule type" value="Genomic_DNA"/>
</dbReference>
<gene>
    <name evidence="3" type="ORF">O0S08_39600</name>
</gene>
<keyword evidence="4" id="KW-1185">Reference proteome</keyword>
<keyword evidence="2" id="KW-0472">Membrane</keyword>
<feature type="region of interest" description="Disordered" evidence="1">
    <location>
        <begin position="235"/>
        <end position="256"/>
    </location>
</feature>
<accession>A0ABY7GZ88</accession>
<dbReference type="RefSeq" id="WP_269034672.1">
    <property type="nucleotide sequence ID" value="NZ_CP114040.1"/>
</dbReference>
<dbReference type="Gene3D" id="1.25.40.10">
    <property type="entry name" value="Tetratricopeptide repeat domain"/>
    <property type="match status" value="1"/>
</dbReference>